<dbReference type="EMBL" id="JAIWYP010000003">
    <property type="protein sequence ID" value="KAH3856167.1"/>
    <property type="molecule type" value="Genomic_DNA"/>
</dbReference>
<keyword evidence="6 10" id="KW-0472">Membrane</keyword>
<feature type="transmembrane region" description="Helical" evidence="10">
    <location>
        <begin position="101"/>
        <end position="119"/>
    </location>
</feature>
<evidence type="ECO:0000256" key="9">
    <source>
        <dbReference type="ARBA" id="ARBA00023224"/>
    </source>
</evidence>
<dbReference type="InterPro" id="IPR000276">
    <property type="entry name" value="GPCR_Rhodpsn"/>
</dbReference>
<dbReference type="PANTHER" id="PTHR24241:SF76">
    <property type="entry name" value="NEUROPEPTIDE SIFAMIDE RECEPTOR"/>
    <property type="match status" value="1"/>
</dbReference>
<keyword evidence="8 10" id="KW-0325">Glycoprotein</keyword>
<evidence type="ECO:0000256" key="10">
    <source>
        <dbReference type="RuleBase" id="RU046427"/>
    </source>
</evidence>
<dbReference type="Gene3D" id="1.20.1070.10">
    <property type="entry name" value="Rhodopsin 7-helix transmembrane proteins"/>
    <property type="match status" value="1"/>
</dbReference>
<evidence type="ECO:0000256" key="6">
    <source>
        <dbReference type="ARBA" id="ARBA00023136"/>
    </source>
</evidence>
<feature type="domain" description="G-protein coupled receptors family 1 profile" evidence="11">
    <location>
        <begin position="39"/>
        <end position="308"/>
    </location>
</feature>
<comment type="subcellular location">
    <subcellularLocation>
        <location evidence="1 10">Cell membrane</location>
        <topology evidence="1 10">Multi-pass membrane protein</topology>
    </subcellularLocation>
</comment>
<evidence type="ECO:0000256" key="5">
    <source>
        <dbReference type="ARBA" id="ARBA00023040"/>
    </source>
</evidence>
<evidence type="ECO:0000313" key="12">
    <source>
        <dbReference type="EMBL" id="KAH3856167.1"/>
    </source>
</evidence>
<evidence type="ECO:0000313" key="13">
    <source>
        <dbReference type="Proteomes" id="UP000828390"/>
    </source>
</evidence>
<comment type="caution">
    <text evidence="10">Lacks conserved residue(s) required for the propagation of feature annotation.</text>
</comment>
<reference evidence="12" key="2">
    <citation type="submission" date="2020-11" db="EMBL/GenBank/DDBJ databases">
        <authorList>
            <person name="McCartney M.A."/>
            <person name="Auch B."/>
            <person name="Kono T."/>
            <person name="Mallez S."/>
            <person name="Becker A."/>
            <person name="Gohl D.M."/>
            <person name="Silverstein K.A.T."/>
            <person name="Koren S."/>
            <person name="Bechman K.B."/>
            <person name="Herman A."/>
            <person name="Abrahante J.E."/>
            <person name="Garbe J."/>
        </authorList>
    </citation>
    <scope>NUCLEOTIDE SEQUENCE</scope>
    <source>
        <strain evidence="12">Duluth1</strain>
        <tissue evidence="12">Whole animal</tissue>
    </source>
</reference>
<accession>A0A9D4LFA2</accession>
<dbReference type="InterPro" id="IPR001817">
    <property type="entry name" value="Vasoprsn_rcpt"/>
</dbReference>
<dbReference type="GO" id="GO:0005000">
    <property type="term" value="F:vasopressin receptor activity"/>
    <property type="evidence" value="ECO:0007669"/>
    <property type="project" value="InterPro"/>
</dbReference>
<keyword evidence="2" id="KW-1003">Cell membrane</keyword>
<keyword evidence="5 10" id="KW-0297">G-protein coupled receptor</keyword>
<dbReference type="PRINTS" id="PR00237">
    <property type="entry name" value="GPCRRHODOPSN"/>
</dbReference>
<evidence type="ECO:0000256" key="4">
    <source>
        <dbReference type="ARBA" id="ARBA00022989"/>
    </source>
</evidence>
<name>A0A9D4LFA2_DREPO</name>
<feature type="transmembrane region" description="Helical" evidence="10">
    <location>
        <begin position="139"/>
        <end position="158"/>
    </location>
</feature>
<dbReference type="PANTHER" id="PTHR24241">
    <property type="entry name" value="NEUROPEPTIDE RECEPTOR-RELATED G-PROTEIN COUPLED RECEPTOR"/>
    <property type="match status" value="1"/>
</dbReference>
<evidence type="ECO:0000256" key="3">
    <source>
        <dbReference type="ARBA" id="ARBA00022692"/>
    </source>
</evidence>
<feature type="transmembrane region" description="Helical" evidence="10">
    <location>
        <begin position="256"/>
        <end position="277"/>
    </location>
</feature>
<organism evidence="12 13">
    <name type="scientific">Dreissena polymorpha</name>
    <name type="common">Zebra mussel</name>
    <name type="synonym">Mytilus polymorpha</name>
    <dbReference type="NCBI Taxonomy" id="45954"/>
    <lineage>
        <taxon>Eukaryota</taxon>
        <taxon>Metazoa</taxon>
        <taxon>Spiralia</taxon>
        <taxon>Lophotrochozoa</taxon>
        <taxon>Mollusca</taxon>
        <taxon>Bivalvia</taxon>
        <taxon>Autobranchia</taxon>
        <taxon>Heteroconchia</taxon>
        <taxon>Euheterodonta</taxon>
        <taxon>Imparidentia</taxon>
        <taxon>Neoheterodontei</taxon>
        <taxon>Myida</taxon>
        <taxon>Dreissenoidea</taxon>
        <taxon>Dreissenidae</taxon>
        <taxon>Dreissena</taxon>
    </lineage>
</organism>
<gene>
    <name evidence="12" type="ORF">DPMN_098749</name>
</gene>
<sequence>MEINSSDVNQSVFVQPDFSVTYVAISVVCLLMAAVIIFLNGLVIFILARQKGNNRLHFFIFHLAIADLCVGLVSVLGDGVFNGILRGEWFLGDVMCRTWRYSTFVVLIVSNNLLIGMSVDRYLAVRYPLRAITGEYRPYKAIIIGSWVMALLVPVWTFPYTGAVLYETTYYCDITITTDLGWKLYVGFTLLLVFFVPFLAVSVCYIGITLVVWKHWRESKNLTEMNIISEDSTFKPCHKTKNNGLLPKARIKTIKMTLIICFAFFICWLPATVFHILDVYQINLLDVRYYIVLQRLYPLNSACNPVIFLLFSRNLFPCGLSKSSETMRGYESVDPTNTTT</sequence>
<evidence type="ECO:0000256" key="2">
    <source>
        <dbReference type="ARBA" id="ARBA00022475"/>
    </source>
</evidence>
<keyword evidence="4 10" id="KW-1133">Transmembrane helix</keyword>
<comment type="similarity">
    <text evidence="10">Belongs to the G-protein coupled receptor 1 family. Vasopressin/oxytocin receptor subfamily.</text>
</comment>
<evidence type="ECO:0000256" key="1">
    <source>
        <dbReference type="ARBA" id="ARBA00004651"/>
    </source>
</evidence>
<dbReference type="AlphaFoldDB" id="A0A9D4LFA2"/>
<dbReference type="GO" id="GO:0042277">
    <property type="term" value="F:peptide binding"/>
    <property type="evidence" value="ECO:0007669"/>
    <property type="project" value="TreeGrafter"/>
</dbReference>
<dbReference type="PRINTS" id="PR00896">
    <property type="entry name" value="VASOPRESSINR"/>
</dbReference>
<evidence type="ECO:0000256" key="8">
    <source>
        <dbReference type="ARBA" id="ARBA00023180"/>
    </source>
</evidence>
<comment type="caution">
    <text evidence="12">The sequence shown here is derived from an EMBL/GenBank/DDBJ whole genome shotgun (WGS) entry which is preliminary data.</text>
</comment>
<feature type="transmembrane region" description="Helical" evidence="10">
    <location>
        <begin position="59"/>
        <end position="81"/>
    </location>
</feature>
<dbReference type="InterPro" id="IPR017452">
    <property type="entry name" value="GPCR_Rhodpsn_7TM"/>
</dbReference>
<keyword evidence="7 10" id="KW-0675">Receptor</keyword>
<dbReference type="PROSITE" id="PS50262">
    <property type="entry name" value="G_PROTEIN_RECEP_F1_2"/>
    <property type="match status" value="1"/>
</dbReference>
<keyword evidence="13" id="KW-1185">Reference proteome</keyword>
<evidence type="ECO:0000259" key="11">
    <source>
        <dbReference type="PROSITE" id="PS50262"/>
    </source>
</evidence>
<feature type="transmembrane region" description="Helical" evidence="10">
    <location>
        <begin position="20"/>
        <end position="47"/>
    </location>
</feature>
<evidence type="ECO:0000256" key="7">
    <source>
        <dbReference type="ARBA" id="ARBA00023170"/>
    </source>
</evidence>
<protein>
    <recommendedName>
        <fullName evidence="11">G-protein coupled receptors family 1 profile domain-containing protein</fullName>
    </recommendedName>
</protein>
<keyword evidence="3 10" id="KW-0812">Transmembrane</keyword>
<proteinExistence type="inferred from homology"/>
<keyword evidence="9 10" id="KW-0807">Transducer</keyword>
<dbReference type="Pfam" id="PF00001">
    <property type="entry name" value="7tm_1"/>
    <property type="match status" value="1"/>
</dbReference>
<dbReference type="GO" id="GO:0005886">
    <property type="term" value="C:plasma membrane"/>
    <property type="evidence" value="ECO:0007669"/>
    <property type="project" value="UniProtKB-SubCell"/>
</dbReference>
<dbReference type="Proteomes" id="UP000828390">
    <property type="component" value="Unassembled WGS sequence"/>
</dbReference>
<dbReference type="PROSITE" id="PS00237">
    <property type="entry name" value="G_PROTEIN_RECEP_F1_1"/>
    <property type="match status" value="1"/>
</dbReference>
<dbReference type="SUPFAM" id="SSF81321">
    <property type="entry name" value="Family A G protein-coupled receptor-like"/>
    <property type="match status" value="1"/>
</dbReference>
<dbReference type="GO" id="GO:0032870">
    <property type="term" value="P:cellular response to hormone stimulus"/>
    <property type="evidence" value="ECO:0007669"/>
    <property type="project" value="TreeGrafter"/>
</dbReference>
<reference evidence="12" key="1">
    <citation type="journal article" date="2019" name="bioRxiv">
        <title>The Genome of the Zebra Mussel, Dreissena polymorpha: A Resource for Invasive Species Research.</title>
        <authorList>
            <person name="McCartney M.A."/>
            <person name="Auch B."/>
            <person name="Kono T."/>
            <person name="Mallez S."/>
            <person name="Zhang Y."/>
            <person name="Obille A."/>
            <person name="Becker A."/>
            <person name="Abrahante J.E."/>
            <person name="Garbe J."/>
            <person name="Badalamenti J.P."/>
            <person name="Herman A."/>
            <person name="Mangelson H."/>
            <person name="Liachko I."/>
            <person name="Sullivan S."/>
            <person name="Sone E.D."/>
            <person name="Koren S."/>
            <person name="Silverstein K.A.T."/>
            <person name="Beckman K.B."/>
            <person name="Gohl D.M."/>
        </authorList>
    </citation>
    <scope>NUCLEOTIDE SEQUENCE</scope>
    <source>
        <strain evidence="12">Duluth1</strain>
        <tissue evidence="12">Whole animal</tissue>
    </source>
</reference>
<feature type="transmembrane region" description="Helical" evidence="10">
    <location>
        <begin position="185"/>
        <end position="213"/>
    </location>
</feature>